<organism evidence="1">
    <name type="scientific">viral metagenome</name>
    <dbReference type="NCBI Taxonomy" id="1070528"/>
    <lineage>
        <taxon>unclassified sequences</taxon>
        <taxon>metagenomes</taxon>
        <taxon>organismal metagenomes</taxon>
    </lineage>
</organism>
<reference evidence="1" key="1">
    <citation type="journal article" date="2020" name="Nature">
        <title>Giant virus diversity and host interactions through global metagenomics.</title>
        <authorList>
            <person name="Schulz F."/>
            <person name="Roux S."/>
            <person name="Paez-Espino D."/>
            <person name="Jungbluth S."/>
            <person name="Walsh D.A."/>
            <person name="Denef V.J."/>
            <person name="McMahon K.D."/>
            <person name="Konstantinidis K.T."/>
            <person name="Eloe-Fadrosh E.A."/>
            <person name="Kyrpides N.C."/>
            <person name="Woyke T."/>
        </authorList>
    </citation>
    <scope>NUCLEOTIDE SEQUENCE</scope>
    <source>
        <strain evidence="1">GVMAG-M-3300020182-33</strain>
    </source>
</reference>
<evidence type="ECO:0000313" key="1">
    <source>
        <dbReference type="EMBL" id="QHS97544.1"/>
    </source>
</evidence>
<name>A0A6C0C189_9ZZZZ</name>
<protein>
    <submittedName>
        <fullName evidence="1">Uncharacterized protein</fullName>
    </submittedName>
</protein>
<accession>A0A6C0C189</accession>
<dbReference type="AlphaFoldDB" id="A0A6C0C189"/>
<sequence>MRASTSQNYTRVTRESIGSLPSLLRIHHRTQTVLLHSEMLGESEVLRKMSDAEGDIRSDDPNIFSACLQVSCIPNSPAELQKWIAAHDFLCSFPCPEMLFAAVSKAFRYMLHDTRSLLECARHVYPAYRPLHERICERTCIVKGFTEDVLDPIPTSLPKPSSPPPAGDTDAAPGIYEAPLALSPNGLWLSRRSGQNCSQLIDACEKTSDFIAAASLAQSVPSLLWAKSRELVRGVLLGLGDQLGSAPGVIMNAQRLLGMLTVEEFRWLARRSLVVMGAAEDSPTPFFLDGEYVHQVQALYKDCTLDLNSLCHLLEASRDDFDLRTGLYLLPGCYGREEVPKVHLEPKELRKTFKQKVPWLESLWAQLQNAHFKCYVTGSMLTAVLQPHQSGSTVLPGDIDLFVEDKSNLEECFLILRKSVACKSPSTTLSFENISANKLRVQLQCNEATTYIDLYAHPLLRISRYHMSLVRVAFDGDTLYFSPTAASAVATGLSADFSIKWKEERTKGIIWRKWASGASLIVNQTELNVFLKYALKCIECPKSVGIRLRKAVRASSLSSNGRVLKLSRRFYLTTNAYATERLRWRA</sequence>
<proteinExistence type="predicted"/>
<dbReference type="EMBL" id="MN739300">
    <property type="protein sequence ID" value="QHS97544.1"/>
    <property type="molecule type" value="Genomic_DNA"/>
</dbReference>